<dbReference type="Gene3D" id="3.40.50.300">
    <property type="entry name" value="P-loop containing nucleotide triphosphate hydrolases"/>
    <property type="match status" value="1"/>
</dbReference>
<dbReference type="STRING" id="269670.SAMN02982927_01716"/>
<dbReference type="UniPathway" id="UPA00241">
    <property type="reaction ID" value="UER00356"/>
</dbReference>
<dbReference type="GO" id="GO:0004140">
    <property type="term" value="F:dephospho-CoA kinase activity"/>
    <property type="evidence" value="ECO:0007669"/>
    <property type="project" value="UniProtKB-UniRule"/>
</dbReference>
<evidence type="ECO:0000256" key="1">
    <source>
        <dbReference type="ARBA" id="ARBA00009018"/>
    </source>
</evidence>
<keyword evidence="11" id="KW-1185">Reference proteome</keyword>
<dbReference type="EC" id="2.7.1.24" evidence="8 9"/>
<sequence length="199" mass="22216">MMKIGLTGGIASGKSTISRWLIHHGYSVIDADKISREVVAAGQPALCRISDKFGDAMILPTGELDRKQLASLIFQDDKKRAALNALLHPLIRSRMLKELDQYEKEGASAAFLDIPLLYESGLASWVDKTIVVYVSETNQLKRLMARNHLDESQARARMGSQIPLSEKVKLADAVIDNNGSIEETEEQLQRLLQRWSLEN</sequence>
<keyword evidence="4 8" id="KW-0547">Nucleotide-binding</keyword>
<gene>
    <name evidence="8" type="primary">coaE</name>
    <name evidence="10" type="ORF">SAMN02982927_01716</name>
</gene>
<dbReference type="PANTHER" id="PTHR10695">
    <property type="entry name" value="DEPHOSPHO-COA KINASE-RELATED"/>
    <property type="match status" value="1"/>
</dbReference>
<evidence type="ECO:0000256" key="8">
    <source>
        <dbReference type="HAMAP-Rule" id="MF_00376"/>
    </source>
</evidence>
<dbReference type="GO" id="GO:0005737">
    <property type="term" value="C:cytoplasm"/>
    <property type="evidence" value="ECO:0007669"/>
    <property type="project" value="UniProtKB-SubCell"/>
</dbReference>
<evidence type="ECO:0000256" key="4">
    <source>
        <dbReference type="ARBA" id="ARBA00022741"/>
    </source>
</evidence>
<dbReference type="Pfam" id="PF01121">
    <property type="entry name" value="CoaE"/>
    <property type="match status" value="1"/>
</dbReference>
<dbReference type="GO" id="GO:0005524">
    <property type="term" value="F:ATP binding"/>
    <property type="evidence" value="ECO:0007669"/>
    <property type="project" value="UniProtKB-UniRule"/>
</dbReference>
<dbReference type="SUPFAM" id="SSF52540">
    <property type="entry name" value="P-loop containing nucleoside triphosphate hydrolases"/>
    <property type="match status" value="1"/>
</dbReference>
<evidence type="ECO:0000256" key="2">
    <source>
        <dbReference type="ARBA" id="ARBA00022490"/>
    </source>
</evidence>
<protein>
    <recommendedName>
        <fullName evidence="8 9">Dephospho-CoA kinase</fullName>
        <ecNumber evidence="8 9">2.7.1.24</ecNumber>
    </recommendedName>
    <alternativeName>
        <fullName evidence="8">Dephosphocoenzyme A kinase</fullName>
    </alternativeName>
</protein>
<comment type="similarity">
    <text evidence="1 8">Belongs to the CoaE family.</text>
</comment>
<keyword evidence="3 8" id="KW-0808">Transferase</keyword>
<dbReference type="InterPro" id="IPR027417">
    <property type="entry name" value="P-loop_NTPase"/>
</dbReference>
<keyword evidence="2 8" id="KW-0963">Cytoplasm</keyword>
<dbReference type="OrthoDB" id="9812943at2"/>
<evidence type="ECO:0000256" key="9">
    <source>
        <dbReference type="NCBIfam" id="TIGR00152"/>
    </source>
</evidence>
<dbReference type="RefSeq" id="WP_093671999.1">
    <property type="nucleotide sequence ID" value="NZ_FOOY01000010.1"/>
</dbReference>
<keyword evidence="5 8" id="KW-0418">Kinase</keyword>
<evidence type="ECO:0000313" key="10">
    <source>
        <dbReference type="EMBL" id="SFG43709.1"/>
    </source>
</evidence>
<comment type="catalytic activity">
    <reaction evidence="8">
        <text>3'-dephospho-CoA + ATP = ADP + CoA + H(+)</text>
        <dbReference type="Rhea" id="RHEA:18245"/>
        <dbReference type="ChEBI" id="CHEBI:15378"/>
        <dbReference type="ChEBI" id="CHEBI:30616"/>
        <dbReference type="ChEBI" id="CHEBI:57287"/>
        <dbReference type="ChEBI" id="CHEBI:57328"/>
        <dbReference type="ChEBI" id="CHEBI:456216"/>
        <dbReference type="EC" id="2.7.1.24"/>
    </reaction>
</comment>
<dbReference type="Proteomes" id="UP000198752">
    <property type="component" value="Unassembled WGS sequence"/>
</dbReference>
<dbReference type="FunFam" id="3.40.50.300:FF:000991">
    <property type="entry name" value="Dephospho-CoA kinase"/>
    <property type="match status" value="1"/>
</dbReference>
<comment type="subcellular location">
    <subcellularLocation>
        <location evidence="8">Cytoplasm</location>
    </subcellularLocation>
</comment>
<comment type="pathway">
    <text evidence="8">Cofactor biosynthesis; coenzyme A biosynthesis; CoA from (R)-pantothenate: step 5/5.</text>
</comment>
<accession>A0A1I2RW22</accession>
<reference evidence="11" key="1">
    <citation type="submission" date="2016-10" db="EMBL/GenBank/DDBJ databases">
        <authorList>
            <person name="Varghese N."/>
            <person name="Submissions S."/>
        </authorList>
    </citation>
    <scope>NUCLEOTIDE SEQUENCE [LARGE SCALE GENOMIC DNA]</scope>
    <source>
        <strain evidence="11">ATCC 700379</strain>
    </source>
</reference>
<feature type="binding site" evidence="8">
    <location>
        <begin position="11"/>
        <end position="16"/>
    </location>
    <ligand>
        <name>ATP</name>
        <dbReference type="ChEBI" id="CHEBI:30616"/>
    </ligand>
</feature>
<name>A0A1I2RW22_9BACL</name>
<evidence type="ECO:0000313" key="11">
    <source>
        <dbReference type="Proteomes" id="UP000198752"/>
    </source>
</evidence>
<dbReference type="NCBIfam" id="TIGR00152">
    <property type="entry name" value="dephospho-CoA kinase"/>
    <property type="match status" value="1"/>
</dbReference>
<dbReference type="AlphaFoldDB" id="A0A1I2RW22"/>
<evidence type="ECO:0000256" key="3">
    <source>
        <dbReference type="ARBA" id="ARBA00022679"/>
    </source>
</evidence>
<dbReference type="CDD" id="cd02022">
    <property type="entry name" value="DPCK"/>
    <property type="match status" value="1"/>
</dbReference>
<dbReference type="GO" id="GO:0015937">
    <property type="term" value="P:coenzyme A biosynthetic process"/>
    <property type="evidence" value="ECO:0007669"/>
    <property type="project" value="UniProtKB-UniRule"/>
</dbReference>
<evidence type="ECO:0000256" key="6">
    <source>
        <dbReference type="ARBA" id="ARBA00022840"/>
    </source>
</evidence>
<proteinExistence type="inferred from homology"/>
<dbReference type="EMBL" id="FOOY01000010">
    <property type="protein sequence ID" value="SFG43709.1"/>
    <property type="molecule type" value="Genomic_DNA"/>
</dbReference>
<dbReference type="PROSITE" id="PS51219">
    <property type="entry name" value="DPCK"/>
    <property type="match status" value="1"/>
</dbReference>
<dbReference type="InterPro" id="IPR001977">
    <property type="entry name" value="Depp_CoAkinase"/>
</dbReference>
<organism evidence="10 11">
    <name type="scientific">Sporolactobacillus nakayamae</name>
    <dbReference type="NCBI Taxonomy" id="269670"/>
    <lineage>
        <taxon>Bacteria</taxon>
        <taxon>Bacillati</taxon>
        <taxon>Bacillota</taxon>
        <taxon>Bacilli</taxon>
        <taxon>Bacillales</taxon>
        <taxon>Sporolactobacillaceae</taxon>
        <taxon>Sporolactobacillus</taxon>
    </lineage>
</organism>
<keyword evidence="6 8" id="KW-0067">ATP-binding</keyword>
<dbReference type="HAMAP" id="MF_00376">
    <property type="entry name" value="Dephospho_CoA_kinase"/>
    <property type="match status" value="1"/>
</dbReference>
<evidence type="ECO:0000256" key="7">
    <source>
        <dbReference type="ARBA" id="ARBA00022993"/>
    </source>
</evidence>
<evidence type="ECO:0000256" key="5">
    <source>
        <dbReference type="ARBA" id="ARBA00022777"/>
    </source>
</evidence>
<comment type="function">
    <text evidence="8">Catalyzes the phosphorylation of the 3'-hydroxyl group of dephosphocoenzyme A to form coenzyme A.</text>
</comment>
<dbReference type="PANTHER" id="PTHR10695:SF46">
    <property type="entry name" value="BIFUNCTIONAL COENZYME A SYNTHASE-RELATED"/>
    <property type="match status" value="1"/>
</dbReference>
<keyword evidence="7 8" id="KW-0173">Coenzyme A biosynthesis</keyword>